<evidence type="ECO:0000256" key="2">
    <source>
        <dbReference type="ARBA" id="ARBA00022630"/>
    </source>
</evidence>
<dbReference type="GO" id="GO:0050661">
    <property type="term" value="F:NADP binding"/>
    <property type="evidence" value="ECO:0007669"/>
    <property type="project" value="InterPro"/>
</dbReference>
<dbReference type="EMBL" id="JBBNAE010000002">
    <property type="protein sequence ID" value="KAK9144883.1"/>
    <property type="molecule type" value="Genomic_DNA"/>
</dbReference>
<dbReference type="SUPFAM" id="SSF51905">
    <property type="entry name" value="FAD/NAD(P)-binding domain"/>
    <property type="match status" value="1"/>
</dbReference>
<sequence length="268" mass="30508">MTAWLPGVSGVAMVSLLVLEEVGFVQLKTRFNIHERFLMGKSFTPCMDYLAMEDATAAEFINGKRIIVVGHQKSAMEIAVEFEEGSIVLRKSQKFSFCKDGVMIDSENESSKTDAVMLATGYRGDKKLKNIFKSPTFQQYIQGSSSTIVPLHRGCIHLQIPQLAVIGYSESLSNLFTLEIRCRRLTHLLEGNVKLPSIKETECDGLQWERYMKRYTAQYYKRTCMVAVRIWYIDQLLKDMGLNPKRKKNFLAKLFQPYGPSDYAILSG</sequence>
<keyword evidence="4 5" id="KW-0560">Oxidoreductase</keyword>
<dbReference type="InterPro" id="IPR036188">
    <property type="entry name" value="FAD/NAD-bd_sf"/>
</dbReference>
<evidence type="ECO:0000313" key="6">
    <source>
        <dbReference type="EMBL" id="KAK9144883.1"/>
    </source>
</evidence>
<keyword evidence="3 5" id="KW-0274">FAD</keyword>
<dbReference type="InterPro" id="IPR050346">
    <property type="entry name" value="FMO-like"/>
</dbReference>
<dbReference type="AlphaFoldDB" id="A0AAP0K2V3"/>
<reference evidence="6 7" key="1">
    <citation type="submission" date="2024-01" db="EMBL/GenBank/DDBJ databases">
        <title>Genome assemblies of Stephania.</title>
        <authorList>
            <person name="Yang L."/>
        </authorList>
    </citation>
    <scope>NUCLEOTIDE SEQUENCE [LARGE SCALE GENOMIC DNA]</scope>
    <source>
        <strain evidence="6">QJT</strain>
        <tissue evidence="6">Leaf</tissue>
    </source>
</reference>
<keyword evidence="7" id="KW-1185">Reference proteome</keyword>
<dbReference type="FunFam" id="3.50.50.60:FF:000169">
    <property type="entry name" value="Flavin-containing monooxygenase"/>
    <property type="match status" value="1"/>
</dbReference>
<dbReference type="Pfam" id="PF00743">
    <property type="entry name" value="FMO-like"/>
    <property type="match status" value="1"/>
</dbReference>
<dbReference type="InterPro" id="IPR020946">
    <property type="entry name" value="Flavin_mOase-like"/>
</dbReference>
<keyword evidence="5" id="KW-0503">Monooxygenase</keyword>
<evidence type="ECO:0000256" key="4">
    <source>
        <dbReference type="ARBA" id="ARBA00023002"/>
    </source>
</evidence>
<name>A0AAP0K2V3_9MAGN</name>
<gene>
    <name evidence="6" type="ORF">Sjap_004786</name>
</gene>
<dbReference type="GO" id="GO:0050660">
    <property type="term" value="F:flavin adenine dinucleotide binding"/>
    <property type="evidence" value="ECO:0007669"/>
    <property type="project" value="InterPro"/>
</dbReference>
<evidence type="ECO:0000256" key="5">
    <source>
        <dbReference type="RuleBase" id="RU361177"/>
    </source>
</evidence>
<dbReference type="Proteomes" id="UP001417504">
    <property type="component" value="Unassembled WGS sequence"/>
</dbReference>
<comment type="similarity">
    <text evidence="1 5">Belongs to the FMO family.</text>
</comment>
<dbReference type="Gene3D" id="3.50.50.60">
    <property type="entry name" value="FAD/NAD(P)-binding domain"/>
    <property type="match status" value="1"/>
</dbReference>
<accession>A0AAP0K2V3</accession>
<proteinExistence type="inferred from homology"/>
<evidence type="ECO:0000256" key="1">
    <source>
        <dbReference type="ARBA" id="ARBA00009183"/>
    </source>
</evidence>
<keyword evidence="2 5" id="KW-0285">Flavoprotein</keyword>
<dbReference type="EC" id="1.-.-.-" evidence="5"/>
<evidence type="ECO:0000313" key="7">
    <source>
        <dbReference type="Proteomes" id="UP001417504"/>
    </source>
</evidence>
<comment type="caution">
    <text evidence="6">The sequence shown here is derived from an EMBL/GenBank/DDBJ whole genome shotgun (WGS) entry which is preliminary data.</text>
</comment>
<dbReference type="PANTHER" id="PTHR23023">
    <property type="entry name" value="DIMETHYLANILINE MONOOXYGENASE"/>
    <property type="match status" value="1"/>
</dbReference>
<organism evidence="6 7">
    <name type="scientific">Stephania japonica</name>
    <dbReference type="NCBI Taxonomy" id="461633"/>
    <lineage>
        <taxon>Eukaryota</taxon>
        <taxon>Viridiplantae</taxon>
        <taxon>Streptophyta</taxon>
        <taxon>Embryophyta</taxon>
        <taxon>Tracheophyta</taxon>
        <taxon>Spermatophyta</taxon>
        <taxon>Magnoliopsida</taxon>
        <taxon>Ranunculales</taxon>
        <taxon>Menispermaceae</taxon>
        <taxon>Menispermoideae</taxon>
        <taxon>Cissampelideae</taxon>
        <taxon>Stephania</taxon>
    </lineage>
</organism>
<evidence type="ECO:0000256" key="3">
    <source>
        <dbReference type="ARBA" id="ARBA00022827"/>
    </source>
</evidence>
<dbReference type="GO" id="GO:0004499">
    <property type="term" value="F:N,N-dimethylaniline monooxygenase activity"/>
    <property type="evidence" value="ECO:0007669"/>
    <property type="project" value="InterPro"/>
</dbReference>
<comment type="cofactor">
    <cofactor evidence="5">
        <name>FAD</name>
        <dbReference type="ChEBI" id="CHEBI:57692"/>
    </cofactor>
</comment>
<protein>
    <recommendedName>
        <fullName evidence="5">Flavin-containing monooxygenase</fullName>
        <ecNumber evidence="5">1.-.-.-</ecNumber>
    </recommendedName>
</protein>